<dbReference type="Pfam" id="PF03466">
    <property type="entry name" value="LysR_substrate"/>
    <property type="match status" value="1"/>
</dbReference>
<proteinExistence type="inferred from homology"/>
<reference evidence="8 9" key="1">
    <citation type="submission" date="2017-12" db="EMBL/GenBank/DDBJ databases">
        <authorList>
            <person name="Paulsen S."/>
            <person name="Gram L.K."/>
        </authorList>
    </citation>
    <scope>NUCLEOTIDE SEQUENCE [LARGE SCALE GENOMIC DNA]</scope>
    <source>
        <strain evidence="7 9">S2231</strain>
        <strain evidence="6 8">S2233</strain>
    </source>
</reference>
<evidence type="ECO:0000313" key="9">
    <source>
        <dbReference type="Proteomes" id="UP000307706"/>
    </source>
</evidence>
<dbReference type="Gene3D" id="3.40.190.290">
    <property type="match status" value="1"/>
</dbReference>
<evidence type="ECO:0000313" key="8">
    <source>
        <dbReference type="Proteomes" id="UP000305730"/>
    </source>
</evidence>
<dbReference type="PANTHER" id="PTHR30537">
    <property type="entry name" value="HTH-TYPE TRANSCRIPTIONAL REGULATOR"/>
    <property type="match status" value="1"/>
</dbReference>
<dbReference type="GO" id="GO:0003700">
    <property type="term" value="F:DNA-binding transcription factor activity"/>
    <property type="evidence" value="ECO:0007669"/>
    <property type="project" value="InterPro"/>
</dbReference>
<keyword evidence="8" id="KW-1185">Reference proteome</keyword>
<dbReference type="InterPro" id="IPR058163">
    <property type="entry name" value="LysR-type_TF_proteobact-type"/>
</dbReference>
<evidence type="ECO:0000256" key="1">
    <source>
        <dbReference type="ARBA" id="ARBA00009437"/>
    </source>
</evidence>
<dbReference type="EMBL" id="PNCK01000018">
    <property type="protein sequence ID" value="TMP45286.1"/>
    <property type="molecule type" value="Genomic_DNA"/>
</dbReference>
<organism evidence="7 9">
    <name type="scientific">Pseudoalteromonas citrea</name>
    <dbReference type="NCBI Taxonomy" id="43655"/>
    <lineage>
        <taxon>Bacteria</taxon>
        <taxon>Pseudomonadati</taxon>
        <taxon>Pseudomonadota</taxon>
        <taxon>Gammaproteobacteria</taxon>
        <taxon>Alteromonadales</taxon>
        <taxon>Pseudoalteromonadaceae</taxon>
        <taxon>Pseudoalteromonas</taxon>
    </lineage>
</organism>
<accession>A0A5S3XSL4</accession>
<keyword evidence="3" id="KW-0238">DNA-binding</keyword>
<dbReference type="Proteomes" id="UP000305730">
    <property type="component" value="Unassembled WGS sequence"/>
</dbReference>
<dbReference type="PROSITE" id="PS50931">
    <property type="entry name" value="HTH_LYSR"/>
    <property type="match status" value="1"/>
</dbReference>
<evidence type="ECO:0000259" key="5">
    <source>
        <dbReference type="PROSITE" id="PS50931"/>
    </source>
</evidence>
<sequence>MDKIGDWQDIHIAYIVAKQGTLTAAAKVLNIHHSTVLRRVEQLEQQLNTRLFHRHARGYKITEAGGKLLRVGKEIDEALGKLQHSITAADTTLQGRLLLTTVSGAMEMLSPACLQFQQQHPSVQLEIILKQQKLRLDHGQAHVAIRAGEKPTDPDYVVQPLCSRRAGLYASDEYVARYGLPNSVAELPNHYFVGGVTGFNETVPYFSWVDKSIDSKQVCVRVSETAEATRAIYHGLGIGGMQHAIAKRTTNMQPILENELYWQLDFWLVTHVSVHRTAKVQALCQVFKHYFSAE</sequence>
<feature type="domain" description="HTH lysR-type" evidence="5">
    <location>
        <begin position="1"/>
        <end position="62"/>
    </location>
</feature>
<dbReference type="Gene3D" id="1.10.10.10">
    <property type="entry name" value="Winged helix-like DNA-binding domain superfamily/Winged helix DNA-binding domain"/>
    <property type="match status" value="1"/>
</dbReference>
<dbReference type="PANTHER" id="PTHR30537:SF3">
    <property type="entry name" value="TRANSCRIPTIONAL REGULATORY PROTEIN"/>
    <property type="match status" value="1"/>
</dbReference>
<dbReference type="Pfam" id="PF00126">
    <property type="entry name" value="HTH_1"/>
    <property type="match status" value="1"/>
</dbReference>
<dbReference type="InterPro" id="IPR000847">
    <property type="entry name" value="LysR_HTH_N"/>
</dbReference>
<dbReference type="GO" id="GO:0043565">
    <property type="term" value="F:sequence-specific DNA binding"/>
    <property type="evidence" value="ECO:0007669"/>
    <property type="project" value="TreeGrafter"/>
</dbReference>
<dbReference type="InterPro" id="IPR036388">
    <property type="entry name" value="WH-like_DNA-bd_sf"/>
</dbReference>
<keyword evidence="4" id="KW-0804">Transcription</keyword>
<comment type="caution">
    <text evidence="7">The sequence shown here is derived from an EMBL/GenBank/DDBJ whole genome shotgun (WGS) entry which is preliminary data.</text>
</comment>
<keyword evidence="2" id="KW-0805">Transcription regulation</keyword>
<dbReference type="AlphaFoldDB" id="A0A5S3XSL4"/>
<dbReference type="InterPro" id="IPR036390">
    <property type="entry name" value="WH_DNA-bd_sf"/>
</dbReference>
<reference evidence="7" key="3">
    <citation type="submission" date="2019-09" db="EMBL/GenBank/DDBJ databases">
        <title>Co-occurence of chitin degradation, pigmentation and bioactivity in marine Pseudoalteromonas.</title>
        <authorList>
            <person name="Sonnenschein E.C."/>
            <person name="Bech P.K."/>
        </authorList>
    </citation>
    <scope>NUCLEOTIDE SEQUENCE</scope>
    <source>
        <strain evidence="7">S2231</strain>
        <strain evidence="6 8">S2233</strain>
    </source>
</reference>
<dbReference type="InterPro" id="IPR005119">
    <property type="entry name" value="LysR_subst-bd"/>
</dbReference>
<dbReference type="EMBL" id="PNCL01000017">
    <property type="protein sequence ID" value="TMP61248.1"/>
    <property type="molecule type" value="Genomic_DNA"/>
</dbReference>
<protein>
    <submittedName>
        <fullName evidence="7">LysR family transcriptional regulator</fullName>
    </submittedName>
</protein>
<comment type="similarity">
    <text evidence="1">Belongs to the LysR transcriptional regulatory family.</text>
</comment>
<dbReference type="Proteomes" id="UP000307706">
    <property type="component" value="Unassembled WGS sequence"/>
</dbReference>
<dbReference type="SUPFAM" id="SSF46785">
    <property type="entry name" value="Winged helix' DNA-binding domain"/>
    <property type="match status" value="1"/>
</dbReference>
<evidence type="ECO:0000256" key="3">
    <source>
        <dbReference type="ARBA" id="ARBA00023125"/>
    </source>
</evidence>
<dbReference type="GO" id="GO:0006351">
    <property type="term" value="P:DNA-templated transcription"/>
    <property type="evidence" value="ECO:0007669"/>
    <property type="project" value="TreeGrafter"/>
</dbReference>
<evidence type="ECO:0000256" key="2">
    <source>
        <dbReference type="ARBA" id="ARBA00023015"/>
    </source>
</evidence>
<reference evidence="9" key="2">
    <citation type="submission" date="2019-06" db="EMBL/GenBank/DDBJ databases">
        <title>Co-occurence of chitin degradation, pigmentation and bioactivity in marine Pseudoalteromonas.</title>
        <authorList>
            <person name="Sonnenschein E.C."/>
            <person name="Bech P.K."/>
        </authorList>
    </citation>
    <scope>NUCLEOTIDE SEQUENCE [LARGE SCALE GENOMIC DNA]</scope>
    <source>
        <strain evidence="9">S2231</strain>
    </source>
</reference>
<name>A0A5S3XSL4_9GAMM</name>
<gene>
    <name evidence="7" type="ORF">CWB96_04720</name>
    <name evidence="6" type="ORF">CWB97_05685</name>
</gene>
<evidence type="ECO:0000256" key="4">
    <source>
        <dbReference type="ARBA" id="ARBA00023163"/>
    </source>
</evidence>
<evidence type="ECO:0000313" key="6">
    <source>
        <dbReference type="EMBL" id="TMP45286.1"/>
    </source>
</evidence>
<dbReference type="SUPFAM" id="SSF53850">
    <property type="entry name" value="Periplasmic binding protein-like II"/>
    <property type="match status" value="1"/>
</dbReference>
<evidence type="ECO:0000313" key="7">
    <source>
        <dbReference type="EMBL" id="TMP61248.1"/>
    </source>
</evidence>
<dbReference type="OrthoDB" id="570111at2"/>